<accession>A0A2C6AUS8</accession>
<evidence type="ECO:0000256" key="1">
    <source>
        <dbReference type="ARBA" id="ARBA00004141"/>
    </source>
</evidence>
<feature type="transmembrane region" description="Helical" evidence="5">
    <location>
        <begin position="115"/>
        <end position="137"/>
    </location>
</feature>
<dbReference type="InterPro" id="IPR007267">
    <property type="entry name" value="GtrA_DPMS_TM"/>
</dbReference>
<dbReference type="GO" id="GO:0016020">
    <property type="term" value="C:membrane"/>
    <property type="evidence" value="ECO:0007669"/>
    <property type="project" value="UniProtKB-SubCell"/>
</dbReference>
<comment type="subcellular location">
    <subcellularLocation>
        <location evidence="1">Membrane</location>
        <topology evidence="1">Multi-pass membrane protein</topology>
    </subcellularLocation>
</comment>
<proteinExistence type="predicted"/>
<dbReference type="AlphaFoldDB" id="A0A2C6AUS8"/>
<reference evidence="7 8" key="1">
    <citation type="submission" date="2017-06" db="EMBL/GenBank/DDBJ databases">
        <title>Draft genome sequence of Fusobacterium nucleatum subsp. polymorphum KCOM 1002 (=ChDC F175).</title>
        <authorList>
            <person name="Kook J.-K."/>
            <person name="Park S.-N."/>
            <person name="Lim Y.K."/>
            <person name="Roh H."/>
        </authorList>
    </citation>
    <scope>NUCLEOTIDE SEQUENCE [LARGE SCALE GENOMIC DNA]</scope>
    <source>
        <strain evidence="8">KCOM 1002 (ChDC F175)</strain>
    </source>
</reference>
<feature type="transmembrane region" description="Helical" evidence="5">
    <location>
        <begin position="38"/>
        <end position="57"/>
    </location>
</feature>
<dbReference type="RefSeq" id="WP_098978171.1">
    <property type="nucleotide sequence ID" value="NZ_NIRJ01000001.1"/>
</dbReference>
<evidence type="ECO:0000256" key="2">
    <source>
        <dbReference type="ARBA" id="ARBA00022692"/>
    </source>
</evidence>
<feature type="domain" description="GtrA/DPMS transmembrane" evidence="6">
    <location>
        <begin position="13"/>
        <end position="135"/>
    </location>
</feature>
<keyword evidence="4 5" id="KW-0472">Membrane</keyword>
<gene>
    <name evidence="7" type="ORF">CA840_00905</name>
</gene>
<evidence type="ECO:0000259" key="6">
    <source>
        <dbReference type="Pfam" id="PF04138"/>
    </source>
</evidence>
<dbReference type="Proteomes" id="UP000225199">
    <property type="component" value="Unassembled WGS sequence"/>
</dbReference>
<keyword evidence="2 5" id="KW-0812">Transmembrane</keyword>
<dbReference type="GO" id="GO:0000271">
    <property type="term" value="P:polysaccharide biosynthetic process"/>
    <property type="evidence" value="ECO:0007669"/>
    <property type="project" value="InterPro"/>
</dbReference>
<evidence type="ECO:0000256" key="4">
    <source>
        <dbReference type="ARBA" id="ARBA00023136"/>
    </source>
</evidence>
<evidence type="ECO:0000256" key="3">
    <source>
        <dbReference type="ARBA" id="ARBA00022989"/>
    </source>
</evidence>
<organism evidence="7 8">
    <name type="scientific">Fusobacterium nucleatum subsp. polymorphum</name>
    <name type="common">Fusobacterium polymorphum</name>
    <dbReference type="NCBI Taxonomy" id="76857"/>
    <lineage>
        <taxon>Bacteria</taxon>
        <taxon>Fusobacteriati</taxon>
        <taxon>Fusobacteriota</taxon>
        <taxon>Fusobacteriia</taxon>
        <taxon>Fusobacteriales</taxon>
        <taxon>Fusobacteriaceae</taxon>
        <taxon>Fusobacterium</taxon>
    </lineage>
</organism>
<evidence type="ECO:0000256" key="5">
    <source>
        <dbReference type="SAM" id="Phobius"/>
    </source>
</evidence>
<keyword evidence="3 5" id="KW-1133">Transmembrane helix</keyword>
<dbReference type="Pfam" id="PF04138">
    <property type="entry name" value="GtrA_DPMS_TM"/>
    <property type="match status" value="1"/>
</dbReference>
<name>A0A2C6AUS8_FUSNP</name>
<dbReference type="EMBL" id="NIRJ01000001">
    <property type="protein sequence ID" value="PHH96056.1"/>
    <property type="molecule type" value="Genomic_DNA"/>
</dbReference>
<comment type="caution">
    <text evidence="7">The sequence shown here is derived from an EMBL/GenBank/DDBJ whole genome shotgun (WGS) entry which is preliminary data.</text>
</comment>
<sequence length="140" mass="16556">MKKFEKLFSQFIKFLLVSGIGWLIDFSLYVILTTKFNLEIFYANIFSSIPAISYVFLVSTKKIFTKSHRNNLTIIQKYMIYFIYQLLLIFFISIVAENLYILAGKYNLNFKIMKVIIKILITPVTMTINFFVIKYLAEKL</sequence>
<feature type="transmembrane region" description="Helical" evidence="5">
    <location>
        <begin position="78"/>
        <end position="103"/>
    </location>
</feature>
<evidence type="ECO:0000313" key="7">
    <source>
        <dbReference type="EMBL" id="PHH96056.1"/>
    </source>
</evidence>
<protein>
    <recommendedName>
        <fullName evidence="6">GtrA/DPMS transmembrane domain-containing protein</fullName>
    </recommendedName>
</protein>
<evidence type="ECO:0000313" key="8">
    <source>
        <dbReference type="Proteomes" id="UP000225199"/>
    </source>
</evidence>
<feature type="transmembrane region" description="Helical" evidence="5">
    <location>
        <begin position="12"/>
        <end position="32"/>
    </location>
</feature>